<keyword evidence="2" id="KW-1185">Reference proteome</keyword>
<dbReference type="Proteomes" id="UP000479190">
    <property type="component" value="Unassembled WGS sequence"/>
</dbReference>
<accession>A0A6H5I5L1</accession>
<proteinExistence type="predicted"/>
<evidence type="ECO:0000313" key="2">
    <source>
        <dbReference type="Proteomes" id="UP000479190"/>
    </source>
</evidence>
<protein>
    <submittedName>
        <fullName evidence="1">Uncharacterized protein</fullName>
    </submittedName>
</protein>
<evidence type="ECO:0000313" key="1">
    <source>
        <dbReference type="EMBL" id="CAB0033218.1"/>
    </source>
</evidence>
<sequence length="403" mass="46165">MRIFVNCYRQMYFHCARYMRHVIYSYTYTHTSEYGLRNAEVKCTTTSTTTAAAEVAVAYCTLTRTTAAAAQLGRAYSAIFFCRQIEIYRLKKVRETESEFVHSSNSAVVAAIHRNSYTRSFTRGSAASHTALQFIYIRRRWRLDIPNPKPSPIASVTNCHSAGRKLATNTWVFTTLIMLTREPCASTPTAIVTKIRKGNARGQHHETTIRPLKYVADSFPKDEILYVSQYLEANKNHGRCAAYIIPRLIYIEDRRSYGPRAAAAVAGLRSGTILRAKINEYAIYGHLYIHVHNISCLDAQSGEQEVLYKKIEGFAPFHESCKFLCYNNETVDCDFQGIIFRPIVFFVVRSSALDEHSTLTLYWYQTRSRASTTRIHTYDRYNMKLGAKRVRVSLDAIESHIRK</sequence>
<name>A0A6H5I5L1_9HYME</name>
<reference evidence="1 2" key="1">
    <citation type="submission" date="2020-02" db="EMBL/GenBank/DDBJ databases">
        <authorList>
            <person name="Ferguson B K."/>
        </authorList>
    </citation>
    <scope>NUCLEOTIDE SEQUENCE [LARGE SCALE GENOMIC DNA]</scope>
</reference>
<gene>
    <name evidence="1" type="ORF">TBRA_LOCUS5135</name>
</gene>
<dbReference type="EMBL" id="CADCXV010000702">
    <property type="protein sequence ID" value="CAB0033218.1"/>
    <property type="molecule type" value="Genomic_DNA"/>
</dbReference>
<dbReference type="AlphaFoldDB" id="A0A6H5I5L1"/>
<organism evidence="1 2">
    <name type="scientific">Trichogramma brassicae</name>
    <dbReference type="NCBI Taxonomy" id="86971"/>
    <lineage>
        <taxon>Eukaryota</taxon>
        <taxon>Metazoa</taxon>
        <taxon>Ecdysozoa</taxon>
        <taxon>Arthropoda</taxon>
        <taxon>Hexapoda</taxon>
        <taxon>Insecta</taxon>
        <taxon>Pterygota</taxon>
        <taxon>Neoptera</taxon>
        <taxon>Endopterygota</taxon>
        <taxon>Hymenoptera</taxon>
        <taxon>Apocrita</taxon>
        <taxon>Proctotrupomorpha</taxon>
        <taxon>Chalcidoidea</taxon>
        <taxon>Trichogrammatidae</taxon>
        <taxon>Trichogramma</taxon>
    </lineage>
</organism>